<sequence length="100" mass="11019">MSIERTLTQLQVNPATPERAREIGQLGYMQWLGSLPAHACYLTEAACAYMSATPFRATDPAVAEFCTLLKASMDAPLTPLDLSLPKPRRRGGARERRLSL</sequence>
<name>A0A1X4NKJ6_9RHOB</name>
<dbReference type="EMBL" id="JFKC01000010">
    <property type="protein sequence ID" value="OSQ50661.1"/>
    <property type="molecule type" value="Genomic_DNA"/>
</dbReference>
<dbReference type="AlphaFoldDB" id="A0A1X4NKJ6"/>
<keyword evidence="3" id="KW-1185">Reference proteome</keyword>
<evidence type="ECO:0000256" key="1">
    <source>
        <dbReference type="SAM" id="MobiDB-lite"/>
    </source>
</evidence>
<evidence type="ECO:0000313" key="2">
    <source>
        <dbReference type="EMBL" id="OSQ50661.1"/>
    </source>
</evidence>
<dbReference type="RefSeq" id="WP_085637686.1">
    <property type="nucleotide sequence ID" value="NZ_JFKC01000010.1"/>
</dbReference>
<comment type="caution">
    <text evidence="2">The sequence shown here is derived from an EMBL/GenBank/DDBJ whole genome shotgun (WGS) entry which is preliminary data.</text>
</comment>
<gene>
    <name evidence="2" type="ORF">MGEO_11760</name>
</gene>
<proteinExistence type="predicted"/>
<dbReference type="OrthoDB" id="7877183at2"/>
<accession>A0A1X4NKJ6</accession>
<organism evidence="2 3">
    <name type="scientific">Marivita geojedonensis</name>
    <dbReference type="NCBI Taxonomy" id="1123756"/>
    <lineage>
        <taxon>Bacteria</taxon>
        <taxon>Pseudomonadati</taxon>
        <taxon>Pseudomonadota</taxon>
        <taxon>Alphaproteobacteria</taxon>
        <taxon>Rhodobacterales</taxon>
        <taxon>Roseobacteraceae</taxon>
        <taxon>Marivita</taxon>
    </lineage>
</organism>
<evidence type="ECO:0000313" key="3">
    <source>
        <dbReference type="Proteomes" id="UP000193926"/>
    </source>
</evidence>
<feature type="region of interest" description="Disordered" evidence="1">
    <location>
        <begin position="80"/>
        <end position="100"/>
    </location>
</feature>
<dbReference type="Proteomes" id="UP000193926">
    <property type="component" value="Unassembled WGS sequence"/>
</dbReference>
<protein>
    <submittedName>
        <fullName evidence="2">Uncharacterized protein</fullName>
    </submittedName>
</protein>
<reference evidence="2 3" key="1">
    <citation type="submission" date="2014-03" db="EMBL/GenBank/DDBJ databases">
        <title>The draft genome sequence of Marivita geojedonensis KCTC 23882.</title>
        <authorList>
            <person name="Lai Q."/>
            <person name="Shao Z."/>
        </authorList>
    </citation>
    <scope>NUCLEOTIDE SEQUENCE [LARGE SCALE GENOMIC DNA]</scope>
    <source>
        <strain evidence="2 3">DPG-138</strain>
    </source>
</reference>